<protein>
    <submittedName>
        <fullName evidence="2">Uncharacterized protein</fullName>
    </submittedName>
</protein>
<gene>
    <name evidence="2" type="ORF">BXT84_00885</name>
</gene>
<evidence type="ECO:0000256" key="1">
    <source>
        <dbReference type="SAM" id="SignalP"/>
    </source>
</evidence>
<feature type="chain" id="PRO_5047474786" evidence="1">
    <location>
        <begin position="25"/>
        <end position="265"/>
    </location>
</feature>
<evidence type="ECO:0000313" key="3">
    <source>
        <dbReference type="Proteomes" id="UP000325292"/>
    </source>
</evidence>
<sequence length="265" mass="28387">MNKRTRIGFATILPILALSGPTFAYWVPNSVSTPVAGPVRVLQPLTHGMPASTAGMPVVGPGVANPPTSFPLTLTQLQQTIAVVDNELTQAPNGTVSVSPLGWQQSGLTGPEIAWAQQAITHYDQQINAGQLQPVLGSTGLSIARQPLSNGIMIRSFGTYGMDYDWFIARTPYWYTEYFWWGTSQMANNSATKNLVNNMTAIATGTGIASLFTWEGSWLIGLSGLVIGAYANIINNTNNQGGNFGVHINFVYTNPIPVGIYANVP</sequence>
<feature type="signal peptide" evidence="1">
    <location>
        <begin position="1"/>
        <end position="24"/>
    </location>
</feature>
<organism evidence="2 3">
    <name type="scientific">Sulfobacillus thermotolerans</name>
    <dbReference type="NCBI Taxonomy" id="338644"/>
    <lineage>
        <taxon>Bacteria</taxon>
        <taxon>Bacillati</taxon>
        <taxon>Bacillota</taxon>
        <taxon>Clostridia</taxon>
        <taxon>Eubacteriales</taxon>
        <taxon>Clostridiales Family XVII. Incertae Sedis</taxon>
        <taxon>Sulfobacillus</taxon>
    </lineage>
</organism>
<keyword evidence="1" id="KW-0732">Signal</keyword>
<name>A0ABN5GZV7_9FIRM</name>
<dbReference type="EMBL" id="CP019454">
    <property type="protein sequence ID" value="AUW92688.1"/>
    <property type="molecule type" value="Genomic_DNA"/>
</dbReference>
<dbReference type="Proteomes" id="UP000325292">
    <property type="component" value="Chromosome"/>
</dbReference>
<proteinExistence type="predicted"/>
<reference evidence="2 3" key="1">
    <citation type="journal article" date="2019" name="Sci. Rep.">
        <title>Sulfobacillus thermotolerans: new insights into resistance and metabolic capacities of acidophilic chemolithotrophs.</title>
        <authorList>
            <person name="Panyushkina A.E."/>
            <person name="Babenko V.V."/>
            <person name="Nikitina A.S."/>
            <person name="Selezneva O.V."/>
            <person name="Tsaplina I.A."/>
            <person name="Letarova M.A."/>
            <person name="Kostryukova E.S."/>
            <person name="Letarov A.V."/>
        </authorList>
    </citation>
    <scope>NUCLEOTIDE SEQUENCE [LARGE SCALE GENOMIC DNA]</scope>
    <source>
        <strain evidence="2 3">Kr1</strain>
    </source>
</reference>
<accession>A0ABN5GZV7</accession>
<keyword evidence="3" id="KW-1185">Reference proteome</keyword>
<evidence type="ECO:0000313" key="2">
    <source>
        <dbReference type="EMBL" id="AUW92688.1"/>
    </source>
</evidence>